<dbReference type="AlphaFoldDB" id="A0AAN7UEC5"/>
<keyword evidence="3" id="KW-1185">Reference proteome</keyword>
<feature type="compositionally biased region" description="Pro residues" evidence="1">
    <location>
        <begin position="44"/>
        <end position="62"/>
    </location>
</feature>
<accession>A0AAN7UEC5</accession>
<name>A0AAN7UEC5_9PEZI</name>
<gene>
    <name evidence="2" type="ORF">RRF57_003189</name>
</gene>
<proteinExistence type="predicted"/>
<evidence type="ECO:0000313" key="3">
    <source>
        <dbReference type="Proteomes" id="UP001305414"/>
    </source>
</evidence>
<feature type="region of interest" description="Disordered" evidence="1">
    <location>
        <begin position="88"/>
        <end position="114"/>
    </location>
</feature>
<evidence type="ECO:0000256" key="1">
    <source>
        <dbReference type="SAM" id="MobiDB-lite"/>
    </source>
</evidence>
<protein>
    <submittedName>
        <fullName evidence="2">Uncharacterized protein</fullName>
    </submittedName>
</protein>
<feature type="region of interest" description="Disordered" evidence="1">
    <location>
        <begin position="1"/>
        <end position="63"/>
    </location>
</feature>
<comment type="caution">
    <text evidence="2">The sequence shown here is derived from an EMBL/GenBank/DDBJ whole genome shotgun (WGS) entry which is preliminary data.</text>
</comment>
<dbReference type="Proteomes" id="UP001305414">
    <property type="component" value="Unassembled WGS sequence"/>
</dbReference>
<sequence length="224" mass="23381">MYTKTAHHASPQFPIPRLHHRRTLSRKEPRQVIVTVTAGVSSPSPEPLSAPSPVPLSAPPVPWEQTSAAGADVTASIPTAVPVPATGALSLPPQASSLPKTASPTPSSGGPGVSSGAKCGKGFTYCGYMLTGVGHISFHFNTDTIINHSPRFLPSDIDKSYCNGLPELCAGGGNKRKTKPDQAVFVCMEDEPSTVQLMCACSGTCLNNATTNYIAHCDKPCVNT</sequence>
<organism evidence="2 3">
    <name type="scientific">Xylaria bambusicola</name>
    <dbReference type="NCBI Taxonomy" id="326684"/>
    <lineage>
        <taxon>Eukaryota</taxon>
        <taxon>Fungi</taxon>
        <taxon>Dikarya</taxon>
        <taxon>Ascomycota</taxon>
        <taxon>Pezizomycotina</taxon>
        <taxon>Sordariomycetes</taxon>
        <taxon>Xylariomycetidae</taxon>
        <taxon>Xylariales</taxon>
        <taxon>Xylariaceae</taxon>
        <taxon>Xylaria</taxon>
    </lineage>
</organism>
<reference evidence="2 3" key="1">
    <citation type="submission" date="2023-10" db="EMBL/GenBank/DDBJ databases">
        <title>Draft genome sequence of Xylaria bambusicola isolate GMP-LS, the root and basal stem rot pathogen of sugarcane in Indonesia.</title>
        <authorList>
            <person name="Selvaraj P."/>
            <person name="Muralishankar V."/>
            <person name="Muruganantham S."/>
            <person name="Sp S."/>
            <person name="Haryani S."/>
            <person name="Lau K.J.X."/>
            <person name="Naqvi N.I."/>
        </authorList>
    </citation>
    <scope>NUCLEOTIDE SEQUENCE [LARGE SCALE GENOMIC DNA]</scope>
    <source>
        <strain evidence="2">GMP-LS</strain>
    </source>
</reference>
<dbReference type="EMBL" id="JAWHQM010000005">
    <property type="protein sequence ID" value="KAK5627474.1"/>
    <property type="molecule type" value="Genomic_DNA"/>
</dbReference>
<feature type="compositionally biased region" description="Low complexity" evidence="1">
    <location>
        <begin position="99"/>
        <end position="114"/>
    </location>
</feature>
<evidence type="ECO:0000313" key="2">
    <source>
        <dbReference type="EMBL" id="KAK5627474.1"/>
    </source>
</evidence>